<gene>
    <name evidence="1" type="ORF">D7V93_41630</name>
</gene>
<sequence>MSLRTSLKALPTMLRIGFSEAVAYRAEMIIW</sequence>
<accession>A0A3A8N1H1</accession>
<dbReference type="EMBL" id="RAWB01000883">
    <property type="protein sequence ID" value="RKH37883.1"/>
    <property type="molecule type" value="Genomic_DNA"/>
</dbReference>
<proteinExistence type="predicted"/>
<feature type="non-terminal residue" evidence="1">
    <location>
        <position position="31"/>
    </location>
</feature>
<dbReference type="AlphaFoldDB" id="A0A3A8N1H1"/>
<comment type="caution">
    <text evidence="1">The sequence shown here is derived from an EMBL/GenBank/DDBJ whole genome shotgun (WGS) entry which is preliminary data.</text>
</comment>
<keyword evidence="2" id="KW-1185">Reference proteome</keyword>
<name>A0A3A8N1H1_9BACT</name>
<protein>
    <submittedName>
        <fullName evidence="1">ABC transporter permease</fullName>
    </submittedName>
</protein>
<reference evidence="2" key="1">
    <citation type="submission" date="2018-09" db="EMBL/GenBank/DDBJ databases">
        <authorList>
            <person name="Livingstone P.G."/>
            <person name="Whitworth D.E."/>
        </authorList>
    </citation>
    <scope>NUCLEOTIDE SEQUENCE [LARGE SCALE GENOMIC DNA]</scope>
    <source>
        <strain evidence="2">CA051B</strain>
    </source>
</reference>
<evidence type="ECO:0000313" key="2">
    <source>
        <dbReference type="Proteomes" id="UP000272888"/>
    </source>
</evidence>
<evidence type="ECO:0000313" key="1">
    <source>
        <dbReference type="EMBL" id="RKH37883.1"/>
    </source>
</evidence>
<organism evidence="1 2">
    <name type="scientific">Corallococcus llansteffanensis</name>
    <dbReference type="NCBI Taxonomy" id="2316731"/>
    <lineage>
        <taxon>Bacteria</taxon>
        <taxon>Pseudomonadati</taxon>
        <taxon>Myxococcota</taxon>
        <taxon>Myxococcia</taxon>
        <taxon>Myxococcales</taxon>
        <taxon>Cystobacterineae</taxon>
        <taxon>Myxococcaceae</taxon>
        <taxon>Corallococcus</taxon>
    </lineage>
</organism>
<dbReference type="Proteomes" id="UP000272888">
    <property type="component" value="Unassembled WGS sequence"/>
</dbReference>